<dbReference type="GO" id="GO:0060271">
    <property type="term" value="P:cilium assembly"/>
    <property type="evidence" value="ECO:0007669"/>
    <property type="project" value="TreeGrafter"/>
</dbReference>
<keyword evidence="1" id="KW-0853">WD repeat</keyword>
<dbReference type="PROSITE" id="PS50086">
    <property type="entry name" value="TBC_RABGAP"/>
    <property type="match status" value="1"/>
</dbReference>
<dbReference type="AlphaFoldDB" id="A0A391NQK8"/>
<evidence type="ECO:0000313" key="5">
    <source>
        <dbReference type="Proteomes" id="UP000265618"/>
    </source>
</evidence>
<dbReference type="Proteomes" id="UP000265618">
    <property type="component" value="Unassembled WGS sequence"/>
</dbReference>
<evidence type="ECO:0000259" key="3">
    <source>
        <dbReference type="PROSITE" id="PS50086"/>
    </source>
</evidence>
<evidence type="ECO:0000256" key="2">
    <source>
        <dbReference type="ARBA" id="ARBA00022737"/>
    </source>
</evidence>
<gene>
    <name evidence="4" type="ORF">KIPB_011454</name>
</gene>
<dbReference type="EMBL" id="BDIP01004657">
    <property type="protein sequence ID" value="GCA63705.1"/>
    <property type="molecule type" value="Genomic_DNA"/>
</dbReference>
<sequence>MEATMLSSEHIRAILAVHGAVPEHLRGNVWRFLLGLPNNKARYESYLAKGVHPELRDLKDRYPIADRQLFRRLQRCLSCIGWWWPASMQAPWLPQICFPWVKFWGADGCAAFECSVTLLTNHVSGFFEYSPAPPLSPLSFVQNTLASLSPAIVRNMHEAGVTPSVYIWPLLASMLADVLSAKEWLMAMDRLLVERPVYLHFLVAAWVVESQSGLMGSLTPEAVGTMVSRPSHAVNMTHLLR</sequence>
<keyword evidence="2" id="KW-0677">Repeat</keyword>
<feature type="domain" description="Rab-GAP TBC" evidence="3">
    <location>
        <begin position="20"/>
        <end position="195"/>
    </location>
</feature>
<organism evidence="4 5">
    <name type="scientific">Kipferlia bialata</name>
    <dbReference type="NCBI Taxonomy" id="797122"/>
    <lineage>
        <taxon>Eukaryota</taxon>
        <taxon>Metamonada</taxon>
        <taxon>Carpediemonas-like organisms</taxon>
        <taxon>Kipferlia</taxon>
    </lineage>
</organism>
<keyword evidence="5" id="KW-1185">Reference proteome</keyword>
<name>A0A391NQK8_9EUKA</name>
<dbReference type="OrthoDB" id="5578278at2759"/>
<dbReference type="GO" id="GO:0036064">
    <property type="term" value="C:ciliary basal body"/>
    <property type="evidence" value="ECO:0007669"/>
    <property type="project" value="TreeGrafter"/>
</dbReference>
<dbReference type="PANTHER" id="PTHR19853">
    <property type="entry name" value="WD REPEAT CONTAINING PROTEIN 3 WDR3"/>
    <property type="match status" value="1"/>
</dbReference>
<dbReference type="Gene3D" id="1.10.472.80">
    <property type="entry name" value="Ypt/Rab-GAP domain of gyp1p, domain 3"/>
    <property type="match status" value="1"/>
</dbReference>
<protein>
    <recommendedName>
        <fullName evidence="3">Rab-GAP TBC domain-containing protein</fullName>
    </recommendedName>
</protein>
<accession>A0A391NQK8</accession>
<comment type="caution">
    <text evidence="4">The sequence shown here is derived from an EMBL/GenBank/DDBJ whole genome shotgun (WGS) entry which is preliminary data.</text>
</comment>
<evidence type="ECO:0000313" key="4">
    <source>
        <dbReference type="EMBL" id="GCA63705.1"/>
    </source>
</evidence>
<dbReference type="InterPro" id="IPR000195">
    <property type="entry name" value="Rab-GAP-TBC_dom"/>
</dbReference>
<dbReference type="PANTHER" id="PTHR19853:SF1">
    <property type="entry name" value="TBC1 DOMAIN FAMILY MEMBER 31"/>
    <property type="match status" value="1"/>
</dbReference>
<proteinExistence type="predicted"/>
<evidence type="ECO:0000256" key="1">
    <source>
        <dbReference type="ARBA" id="ARBA00022574"/>
    </source>
</evidence>
<dbReference type="InterPro" id="IPR051570">
    <property type="entry name" value="TBC1_cilium_biogenesis"/>
</dbReference>
<reference evidence="4 5" key="1">
    <citation type="journal article" date="2018" name="PLoS ONE">
        <title>The draft genome of Kipferlia bialata reveals reductive genome evolution in fornicate parasites.</title>
        <authorList>
            <person name="Tanifuji G."/>
            <person name="Takabayashi S."/>
            <person name="Kume K."/>
            <person name="Takagi M."/>
            <person name="Nakayama T."/>
            <person name="Kamikawa R."/>
            <person name="Inagaki Y."/>
            <person name="Hashimoto T."/>
        </authorList>
    </citation>
    <scope>NUCLEOTIDE SEQUENCE [LARGE SCALE GENOMIC DNA]</scope>
    <source>
        <strain evidence="4">NY0173</strain>
    </source>
</reference>
<feature type="non-terminal residue" evidence="4">
    <location>
        <position position="1"/>
    </location>
</feature>